<protein>
    <submittedName>
        <fullName evidence="1">Uncharacterized protein</fullName>
    </submittedName>
</protein>
<dbReference type="EMBL" id="LAZR01037426">
    <property type="protein sequence ID" value="KKL22234.1"/>
    <property type="molecule type" value="Genomic_DNA"/>
</dbReference>
<proteinExistence type="predicted"/>
<comment type="caution">
    <text evidence="1">The sequence shown here is derived from an EMBL/GenBank/DDBJ whole genome shotgun (WGS) entry which is preliminary data.</text>
</comment>
<evidence type="ECO:0000313" key="1">
    <source>
        <dbReference type="EMBL" id="KKL22234.1"/>
    </source>
</evidence>
<gene>
    <name evidence="1" type="ORF">LCGC14_2437450</name>
</gene>
<feature type="non-terminal residue" evidence="1">
    <location>
        <position position="1"/>
    </location>
</feature>
<name>A0A0F9BK24_9ZZZZ</name>
<organism evidence="1">
    <name type="scientific">marine sediment metagenome</name>
    <dbReference type="NCBI Taxonomy" id="412755"/>
    <lineage>
        <taxon>unclassified sequences</taxon>
        <taxon>metagenomes</taxon>
        <taxon>ecological metagenomes</taxon>
    </lineage>
</organism>
<sequence>NGTGELIRLKRWITGVRWGTFEDSNGFGEYAMEDMQTSIRVYPHQVSSGDIDVRFTHIVWYDR</sequence>
<reference evidence="1" key="1">
    <citation type="journal article" date="2015" name="Nature">
        <title>Complex archaea that bridge the gap between prokaryotes and eukaryotes.</title>
        <authorList>
            <person name="Spang A."/>
            <person name="Saw J.H."/>
            <person name="Jorgensen S.L."/>
            <person name="Zaremba-Niedzwiedzka K."/>
            <person name="Martijn J."/>
            <person name="Lind A.E."/>
            <person name="van Eijk R."/>
            <person name="Schleper C."/>
            <person name="Guy L."/>
            <person name="Ettema T.J."/>
        </authorList>
    </citation>
    <scope>NUCLEOTIDE SEQUENCE</scope>
</reference>
<dbReference type="AlphaFoldDB" id="A0A0F9BK24"/>
<accession>A0A0F9BK24</accession>